<evidence type="ECO:0000313" key="11">
    <source>
        <dbReference type="EMBL" id="KAJ8316973.1"/>
    </source>
</evidence>
<dbReference type="Pfam" id="PF23085">
    <property type="entry name" value="RRM_PARP14_3"/>
    <property type="match status" value="3"/>
</dbReference>
<reference evidence="11 12" key="1">
    <citation type="submission" date="2022-12" db="EMBL/GenBank/DDBJ databases">
        <title>Chromosome-level genome of Tegillarca granosa.</title>
        <authorList>
            <person name="Kim J."/>
        </authorList>
    </citation>
    <scope>NUCLEOTIDE SEQUENCE [LARGE SCALE GENOMIC DNA]</scope>
    <source>
        <strain evidence="11">Teg-2019</strain>
        <tissue evidence="11">Adductor muscle</tissue>
    </source>
</reference>
<evidence type="ECO:0000256" key="3">
    <source>
        <dbReference type="ARBA" id="ARBA00022679"/>
    </source>
</evidence>
<dbReference type="PANTHER" id="PTHR14453:SF67">
    <property type="entry name" value="POLY [ADP-RIBOSE] POLYMERASE"/>
    <property type="match status" value="1"/>
</dbReference>
<dbReference type="Gene3D" id="3.90.228.10">
    <property type="match status" value="1"/>
</dbReference>
<dbReference type="InterPro" id="IPR002589">
    <property type="entry name" value="Macro_dom"/>
</dbReference>
<keyword evidence="12" id="KW-1185">Reference proteome</keyword>
<keyword evidence="4 7" id="KW-0520">NAD</keyword>
<evidence type="ECO:0000259" key="8">
    <source>
        <dbReference type="PROSITE" id="PS50102"/>
    </source>
</evidence>
<dbReference type="InterPro" id="IPR000504">
    <property type="entry name" value="RRM_dom"/>
</dbReference>
<dbReference type="SMART" id="SM00506">
    <property type="entry name" value="A1pp"/>
    <property type="match status" value="2"/>
</dbReference>
<evidence type="ECO:0000313" key="12">
    <source>
        <dbReference type="Proteomes" id="UP001217089"/>
    </source>
</evidence>
<dbReference type="InterPro" id="IPR034464">
    <property type="entry name" value="PAR10_RRM1_2"/>
</dbReference>
<dbReference type="SMART" id="SM00360">
    <property type="entry name" value="RRM"/>
    <property type="match status" value="3"/>
</dbReference>
<dbReference type="CDD" id="cd01439">
    <property type="entry name" value="TCCD_inducible_PARP_like"/>
    <property type="match status" value="1"/>
</dbReference>
<keyword evidence="5" id="KW-0539">Nucleus</keyword>
<dbReference type="SUPFAM" id="SSF56399">
    <property type="entry name" value="ADP-ribosylation"/>
    <property type="match status" value="1"/>
</dbReference>
<dbReference type="SUPFAM" id="SSF54928">
    <property type="entry name" value="RNA-binding domain, RBD"/>
    <property type="match status" value="2"/>
</dbReference>
<proteinExistence type="predicted"/>
<name>A0ABQ9FI53_TEGGR</name>
<dbReference type="PROSITE" id="PS51154">
    <property type="entry name" value="MACRO"/>
    <property type="match status" value="2"/>
</dbReference>
<evidence type="ECO:0000256" key="2">
    <source>
        <dbReference type="ARBA" id="ARBA00022676"/>
    </source>
</evidence>
<protein>
    <recommendedName>
        <fullName evidence="7">Poly [ADP-ribose] polymerase</fullName>
        <shortName evidence="7">PARP</shortName>
        <ecNumber evidence="7">2.4.2.-</ecNumber>
    </recommendedName>
</protein>
<dbReference type="Proteomes" id="UP001217089">
    <property type="component" value="Unassembled WGS sequence"/>
</dbReference>
<evidence type="ECO:0000256" key="1">
    <source>
        <dbReference type="ARBA" id="ARBA00004123"/>
    </source>
</evidence>
<dbReference type="InterPro" id="IPR043472">
    <property type="entry name" value="Macro_dom-like"/>
</dbReference>
<dbReference type="CDD" id="cd12547">
    <property type="entry name" value="RRM1_2_PAR10"/>
    <property type="match status" value="2"/>
</dbReference>
<dbReference type="EC" id="2.4.2.-" evidence="7"/>
<keyword evidence="3 7" id="KW-0808">Transferase</keyword>
<keyword evidence="2 7" id="KW-0328">Glycosyltransferase</keyword>
<dbReference type="Gene3D" id="3.30.70.330">
    <property type="match status" value="3"/>
</dbReference>
<dbReference type="InterPro" id="IPR012317">
    <property type="entry name" value="Poly(ADP-ribose)pol_cat_dom"/>
</dbReference>
<dbReference type="EMBL" id="JARBDR010000246">
    <property type="protein sequence ID" value="KAJ8316973.1"/>
    <property type="molecule type" value="Genomic_DNA"/>
</dbReference>
<evidence type="ECO:0000256" key="4">
    <source>
        <dbReference type="ARBA" id="ARBA00023027"/>
    </source>
</evidence>
<dbReference type="PANTHER" id="PTHR14453">
    <property type="entry name" value="PARP/ZINC FINGER CCCH TYPE DOMAIN CONTAINING PROTEIN"/>
    <property type="match status" value="1"/>
</dbReference>
<evidence type="ECO:0000256" key="6">
    <source>
        <dbReference type="PROSITE-ProRule" id="PRU00176"/>
    </source>
</evidence>
<feature type="domain" description="RRM" evidence="8">
    <location>
        <begin position="529"/>
        <end position="606"/>
    </location>
</feature>
<sequence length="1465" mass="163022">MVDIMEDHEIERSLAYLMCKSCILFADLPDSIENRLLCENLHAKNAVILPSSNGDPRDNKWLVQFSSPDEAERFRQKSTAVIQIGGTDISVKVHKPIPCDIPPQWLEAQHEGDDSPGYEFGATTPDSATKHWGAAQDFTTNPGATAQDFTTNPGATGPDFTTNPGATAQDYPTRIPLPPGYYPYPRYPYPFMVYYPYDTGQYPKPSDGAAFGRGSPPPYNGAQVGLVPQPYGISDLHLARDSILPVAERWTVSKGSTKGNKNKKKTTTVIKVSELPEGVTEDALTLFFENRRKFGGGSIESCSFDETNTTAFITFEEAEAVDRVLQKLPVLFMDKKIEVSAYFSDSNENSEDEEGGEIEGEVTPTLNKVEVRGVKQGTTDDTVLYYFENKKRSGGGDIQNMEREDNVIYITFEDEDVIERVMEKEHKIDGALLQVSRYIPAPPPKPIPTYTDKFFISGLNPDTTRDCLLLFIEARVKHCPTGIIYGEQEGTALITFEEEAPELEKLESVFAKNCLDGNTLSVSKVPVTNTIMVTGISNTTSSDTVRFYFENTRRSGGGEVEDVHFERQEGTCFVSFKDPESKPESLELLKSQKWTNKKTEIEKKFPDLVHLVPCLNQQQIVILSVAENVGHVRELVDDFINLYTVLTEVLPLPPGKLRYLQEYHKKDFEALSYKFKDEQGQAKVIDGKIQMKGTRQSIKHVKKDVQDILDKVEHRQHLFKKPGIVKYIQSEQGKDKIRMVEKTQRCVIETNEDEKVEMNSEDEAEFKDDQQPRETEMGNVVINTGQRIFAVCGDITELKGIDVIVNAANKKLDHMGGLAKVIVTKGATRSTGGRDKQQVDTGCNINIEVIEGLISKQDVDVIVNSTSRNLQLNNGAVSSSLLKAGGPGLQQECSNNYPNGIQPGDVAVTSGGRLNCQSVFHGSLKDWSTAGGSKSLEIFRGFINKCLVQADNNGYSTIAFPALGTGNLGFPRDIVAKEMFQCVTDFSIGHPRCNITEVRFVVYDKDIACVKAFRSEEKRWKSGGARQGRKFSSDTVAAANARGGQFVESGTEDIGESLLQIGSLKLRVYQGDITQAQTDAIVNTTNSDFELTREKPLKSDAIVVTAASPTMNCKFIIHLNAQDIDKKWKSPIIKLLEKSEELSCTSVALPALGTGYAKNNALSDVAEGFWEALLKVKDSLNKVKEVHMVIFDLDKLKNFVSEMHKHISMEVTKSPGIFKRIKGFLGLGDPHIKQREKAEEFKVLQPEVSSIILMIYANSQTSIEDAIEGIDKQCEKDFTTKMIEDEMIKEFTQAHVERIQNRMLYQQYLAKKKMMESQNTSGNQNENTLWHGTSAAAVDSINTYGFNRSYCGRNAVVYGNGVYFAVSSDYSARDQYAAPDHNGHKRIYQCKVLTGEYVQGSQGLRVPPQKAKYKKILQKSIAALAQPSPGSVAHYDSVVDDILNPGIYVIFNDTQAYPEYLITFN</sequence>
<dbReference type="Pfam" id="PF01661">
    <property type="entry name" value="Macro"/>
    <property type="match status" value="1"/>
</dbReference>
<feature type="domain" description="Macro" evidence="10">
    <location>
        <begin position="1053"/>
        <end position="1207"/>
    </location>
</feature>
<comment type="caution">
    <text evidence="11">The sequence shown here is derived from an EMBL/GenBank/DDBJ whole genome shotgun (WGS) entry which is preliminary data.</text>
</comment>
<dbReference type="Gene3D" id="3.40.220.10">
    <property type="entry name" value="Leucine Aminopeptidase, subunit E, domain 1"/>
    <property type="match status" value="3"/>
</dbReference>
<dbReference type="SUPFAM" id="SSF52949">
    <property type="entry name" value="Macro domain-like"/>
    <property type="match status" value="3"/>
</dbReference>
<gene>
    <name evidence="11" type="ORF">KUTeg_004877</name>
</gene>
<feature type="domain" description="RRM" evidence="8">
    <location>
        <begin position="268"/>
        <end position="344"/>
    </location>
</feature>
<feature type="domain" description="Macro" evidence="10">
    <location>
        <begin position="775"/>
        <end position="1019"/>
    </location>
</feature>
<accession>A0ABQ9FI53</accession>
<dbReference type="InterPro" id="IPR012677">
    <property type="entry name" value="Nucleotide-bd_a/b_plait_sf"/>
</dbReference>
<evidence type="ECO:0000259" key="10">
    <source>
        <dbReference type="PROSITE" id="PS51154"/>
    </source>
</evidence>
<comment type="subcellular location">
    <subcellularLocation>
        <location evidence="1">Nucleus</location>
    </subcellularLocation>
</comment>
<dbReference type="PROSITE" id="PS50102">
    <property type="entry name" value="RRM"/>
    <property type="match status" value="2"/>
</dbReference>
<organism evidence="11 12">
    <name type="scientific">Tegillarca granosa</name>
    <name type="common">Malaysian cockle</name>
    <name type="synonym">Anadara granosa</name>
    <dbReference type="NCBI Taxonomy" id="220873"/>
    <lineage>
        <taxon>Eukaryota</taxon>
        <taxon>Metazoa</taxon>
        <taxon>Spiralia</taxon>
        <taxon>Lophotrochozoa</taxon>
        <taxon>Mollusca</taxon>
        <taxon>Bivalvia</taxon>
        <taxon>Autobranchia</taxon>
        <taxon>Pteriomorphia</taxon>
        <taxon>Arcoida</taxon>
        <taxon>Arcoidea</taxon>
        <taxon>Arcidae</taxon>
        <taxon>Tegillarca</taxon>
    </lineage>
</organism>
<feature type="domain" description="PARP catalytic" evidence="9">
    <location>
        <begin position="1253"/>
        <end position="1465"/>
    </location>
</feature>
<evidence type="ECO:0000256" key="5">
    <source>
        <dbReference type="ARBA" id="ARBA00023242"/>
    </source>
</evidence>
<evidence type="ECO:0000256" key="7">
    <source>
        <dbReference type="RuleBase" id="RU362114"/>
    </source>
</evidence>
<evidence type="ECO:0000259" key="9">
    <source>
        <dbReference type="PROSITE" id="PS51059"/>
    </source>
</evidence>
<dbReference type="InterPro" id="IPR035979">
    <property type="entry name" value="RBD_domain_sf"/>
</dbReference>
<dbReference type="InterPro" id="IPR052056">
    <property type="entry name" value="Mono-ARTD/PARP"/>
</dbReference>
<dbReference type="Pfam" id="PF00644">
    <property type="entry name" value="PARP"/>
    <property type="match status" value="1"/>
</dbReference>
<dbReference type="PROSITE" id="PS51059">
    <property type="entry name" value="PARP_CATALYTIC"/>
    <property type="match status" value="1"/>
</dbReference>
<keyword evidence="6" id="KW-0694">RNA-binding</keyword>